<dbReference type="SUPFAM" id="SSF88713">
    <property type="entry name" value="Glycoside hydrolase/deacetylase"/>
    <property type="match status" value="1"/>
</dbReference>
<dbReference type="GO" id="GO:0005975">
    <property type="term" value="P:carbohydrate metabolic process"/>
    <property type="evidence" value="ECO:0007669"/>
    <property type="project" value="InterPro"/>
</dbReference>
<comment type="subunit">
    <text evidence="1">Forms a complex composed of PxpA, PxpB and PxpC.</text>
</comment>
<dbReference type="PANTHER" id="PTHR30292">
    <property type="entry name" value="UNCHARACTERIZED PROTEIN YBGL-RELATED"/>
    <property type="match status" value="1"/>
</dbReference>
<dbReference type="RefSeq" id="WP_179564503.1">
    <property type="nucleotide sequence ID" value="NZ_JACBZY010000001.1"/>
</dbReference>
<keyword evidence="1" id="KW-0378">Hydrolase</keyword>
<protein>
    <recommendedName>
        <fullName evidence="1">5-oxoprolinase subunit A</fullName>
        <shortName evidence="1">5-OPase subunit A</shortName>
        <ecNumber evidence="1">3.5.2.9</ecNumber>
    </recommendedName>
    <alternativeName>
        <fullName evidence="1">5-oxoprolinase (ATP-hydrolyzing) subunit A</fullName>
    </alternativeName>
</protein>
<keyword evidence="1" id="KW-0547">Nucleotide-binding</keyword>
<dbReference type="Proteomes" id="UP000553888">
    <property type="component" value="Unassembled WGS sequence"/>
</dbReference>
<dbReference type="GO" id="GO:0005524">
    <property type="term" value="F:ATP binding"/>
    <property type="evidence" value="ECO:0007669"/>
    <property type="project" value="UniProtKB-UniRule"/>
</dbReference>
<dbReference type="InterPro" id="IPR005501">
    <property type="entry name" value="LamB/YcsF/PxpA-like"/>
</dbReference>
<comment type="similarity">
    <text evidence="1">Belongs to the LamB/PxpA family.</text>
</comment>
<keyword evidence="1" id="KW-0067">ATP-binding</keyword>
<dbReference type="NCBIfam" id="NF003814">
    <property type="entry name" value="PRK05406.1-3"/>
    <property type="match status" value="1"/>
</dbReference>
<dbReference type="HAMAP" id="MF_00691">
    <property type="entry name" value="PxpA"/>
    <property type="match status" value="1"/>
</dbReference>
<comment type="catalytic activity">
    <reaction evidence="1">
        <text>5-oxo-L-proline + ATP + 2 H2O = L-glutamate + ADP + phosphate + H(+)</text>
        <dbReference type="Rhea" id="RHEA:10348"/>
        <dbReference type="ChEBI" id="CHEBI:15377"/>
        <dbReference type="ChEBI" id="CHEBI:15378"/>
        <dbReference type="ChEBI" id="CHEBI:29985"/>
        <dbReference type="ChEBI" id="CHEBI:30616"/>
        <dbReference type="ChEBI" id="CHEBI:43474"/>
        <dbReference type="ChEBI" id="CHEBI:58402"/>
        <dbReference type="ChEBI" id="CHEBI:456216"/>
        <dbReference type="EC" id="3.5.2.9"/>
    </reaction>
</comment>
<dbReference type="PANTHER" id="PTHR30292:SF0">
    <property type="entry name" value="5-OXOPROLINASE SUBUNIT A"/>
    <property type="match status" value="1"/>
</dbReference>
<dbReference type="CDD" id="cd10787">
    <property type="entry name" value="LamB_YcsF_like"/>
    <property type="match status" value="1"/>
</dbReference>
<dbReference type="InterPro" id="IPR011330">
    <property type="entry name" value="Glyco_hydro/deAcase_b/a-brl"/>
</dbReference>
<proteinExistence type="inferred from homology"/>
<dbReference type="EMBL" id="JACBZY010000001">
    <property type="protein sequence ID" value="NYG97670.1"/>
    <property type="molecule type" value="Genomic_DNA"/>
</dbReference>
<dbReference type="NCBIfam" id="NF003816">
    <property type="entry name" value="PRK05406.1-5"/>
    <property type="match status" value="1"/>
</dbReference>
<name>A0A852Y8G3_9MICO</name>
<reference evidence="2 3" key="1">
    <citation type="submission" date="2020-07" db="EMBL/GenBank/DDBJ databases">
        <title>Sequencing the genomes of 1000 actinobacteria strains.</title>
        <authorList>
            <person name="Klenk H.-P."/>
        </authorList>
    </citation>
    <scope>NUCLEOTIDE SEQUENCE [LARGE SCALE GENOMIC DNA]</scope>
    <source>
        <strain evidence="2 3">DSM 23141</strain>
    </source>
</reference>
<dbReference type="AlphaFoldDB" id="A0A852Y8G3"/>
<comment type="caution">
    <text evidence="2">The sequence shown here is derived from an EMBL/GenBank/DDBJ whole genome shotgun (WGS) entry which is preliminary data.</text>
</comment>
<keyword evidence="3" id="KW-1185">Reference proteome</keyword>
<dbReference type="Gene3D" id="3.20.20.370">
    <property type="entry name" value="Glycoside hydrolase/deacetylase"/>
    <property type="match status" value="1"/>
</dbReference>
<dbReference type="GO" id="GO:0017168">
    <property type="term" value="F:5-oxoprolinase (ATP-hydrolyzing) activity"/>
    <property type="evidence" value="ECO:0007669"/>
    <property type="project" value="UniProtKB-UniRule"/>
</dbReference>
<gene>
    <name evidence="1" type="primary">pxpA</name>
    <name evidence="2" type="ORF">BJ979_000296</name>
</gene>
<sequence>MAAAIDLVADLGEGYGSYTMADDEGLLEILTSANIACGFHAGDPRIMDRTVRMCAERGVGIGAHPSFPDLNGFGRRAMDLTAEEVRTDILFQLGALAAFATAHGTKVSHLCPHGRLGNLVITRADYAAAMTDAVAQFDPSIVVVTQAGEVVTAAAERGLTIAMVAAIDRNYEDDGTLTPRKEADAVIHDPDVIVARTLRMVTEGTVVARSGKVLPIEIDSVLLHGDGPDSLALARRIRDELVAAGVTLAPLAEIVKGR</sequence>
<accession>A0A852Y8G3</accession>
<evidence type="ECO:0000313" key="2">
    <source>
        <dbReference type="EMBL" id="NYG97670.1"/>
    </source>
</evidence>
<dbReference type="EC" id="3.5.2.9" evidence="1"/>
<evidence type="ECO:0000256" key="1">
    <source>
        <dbReference type="HAMAP-Rule" id="MF_00691"/>
    </source>
</evidence>
<dbReference type="Pfam" id="PF03746">
    <property type="entry name" value="LamB_YcsF"/>
    <property type="match status" value="1"/>
</dbReference>
<comment type="function">
    <text evidence="1">Catalyzes the cleavage of 5-oxoproline to form L-glutamate coupled to the hydrolysis of ATP to ADP and inorganic phosphate.</text>
</comment>
<organism evidence="2 3">
    <name type="scientific">Schumannella luteola</name>
    <dbReference type="NCBI Taxonomy" id="472059"/>
    <lineage>
        <taxon>Bacteria</taxon>
        <taxon>Bacillati</taxon>
        <taxon>Actinomycetota</taxon>
        <taxon>Actinomycetes</taxon>
        <taxon>Micrococcales</taxon>
        <taxon>Microbacteriaceae</taxon>
        <taxon>Schumannella</taxon>
    </lineage>
</organism>
<evidence type="ECO:0000313" key="3">
    <source>
        <dbReference type="Proteomes" id="UP000553888"/>
    </source>
</evidence>